<gene>
    <name evidence="9" type="ORF">RFH988_LOCUS11405</name>
    <name evidence="10" type="ORF">SEV965_LOCUS12994</name>
    <name evidence="8" type="ORF">ZHD862_LOCUS2154</name>
</gene>
<evidence type="ECO:0000256" key="2">
    <source>
        <dbReference type="ARBA" id="ARBA00022707"/>
    </source>
</evidence>
<dbReference type="Proteomes" id="UP000663882">
    <property type="component" value="Unassembled WGS sequence"/>
</dbReference>
<dbReference type="PROSITE" id="PS00018">
    <property type="entry name" value="EF_HAND_1"/>
    <property type="match status" value="1"/>
</dbReference>
<keyword evidence="3" id="KW-0479">Metal-binding</keyword>
<evidence type="ECO:0000256" key="1">
    <source>
        <dbReference type="ARBA" id="ARBA00006049"/>
    </source>
</evidence>
<dbReference type="PROSITE" id="PS50222">
    <property type="entry name" value="EF_HAND_2"/>
    <property type="match status" value="2"/>
</dbReference>
<dbReference type="PANTHER" id="PTHR23055:SF178">
    <property type="entry name" value="NEUROCALCIN HOMOLOG"/>
    <property type="match status" value="1"/>
</dbReference>
<dbReference type="CDD" id="cd00051">
    <property type="entry name" value="EFh"/>
    <property type="match status" value="1"/>
</dbReference>
<dbReference type="Pfam" id="PF00036">
    <property type="entry name" value="EF-hand_1"/>
    <property type="match status" value="1"/>
</dbReference>
<dbReference type="OrthoDB" id="191686at2759"/>
<accession>A0A814CYT2</accession>
<dbReference type="SUPFAM" id="SSF47473">
    <property type="entry name" value="EF-hand"/>
    <property type="match status" value="1"/>
</dbReference>
<dbReference type="PANTHER" id="PTHR23055">
    <property type="entry name" value="CALCIUM BINDING PROTEINS"/>
    <property type="match status" value="1"/>
</dbReference>
<evidence type="ECO:0000313" key="9">
    <source>
        <dbReference type="EMBL" id="CAF0946848.1"/>
    </source>
</evidence>
<evidence type="ECO:0000256" key="3">
    <source>
        <dbReference type="ARBA" id="ARBA00022723"/>
    </source>
</evidence>
<dbReference type="InterPro" id="IPR028846">
    <property type="entry name" value="Recoverin"/>
</dbReference>
<dbReference type="PRINTS" id="PR00450">
    <property type="entry name" value="RECOVERIN"/>
</dbReference>
<reference evidence="9" key="1">
    <citation type="submission" date="2021-02" db="EMBL/GenBank/DDBJ databases">
        <authorList>
            <person name="Nowell W R."/>
        </authorList>
    </citation>
    <scope>NUCLEOTIDE SEQUENCE</scope>
</reference>
<keyword evidence="5" id="KW-0106">Calcium</keyword>
<dbReference type="GO" id="GO:0005509">
    <property type="term" value="F:calcium ion binding"/>
    <property type="evidence" value="ECO:0007669"/>
    <property type="project" value="InterPro"/>
</dbReference>
<dbReference type="AlphaFoldDB" id="A0A814CYT2"/>
<evidence type="ECO:0000313" key="11">
    <source>
        <dbReference type="Proteomes" id="UP000663882"/>
    </source>
</evidence>
<dbReference type="SMART" id="SM00054">
    <property type="entry name" value="EFh"/>
    <property type="match status" value="3"/>
</dbReference>
<sequence>MRNCFMRRTASRYEDIKQNMGNRQKPHSLTTKDIQVLVKLSGKTENEIRQWYDEFHKESNGTDRMNKRQFQLYYTKLKNNPKLEQITDHIFRAFDKDRSGTVDFSEFLIAYIATSTGTTREKFEYAFEVFDINADDKIKQKEAEKILHIICQIVGLPEEDAKTYAKTVMISFDINYDKALTKEEFVNGCLHDSALGKIADPFDL</sequence>
<evidence type="ECO:0000259" key="7">
    <source>
        <dbReference type="PROSITE" id="PS50222"/>
    </source>
</evidence>
<comment type="similarity">
    <text evidence="1">Belongs to the recoverin family.</text>
</comment>
<evidence type="ECO:0000256" key="6">
    <source>
        <dbReference type="ARBA" id="ARBA00023288"/>
    </source>
</evidence>
<evidence type="ECO:0000256" key="5">
    <source>
        <dbReference type="ARBA" id="ARBA00022837"/>
    </source>
</evidence>
<protein>
    <recommendedName>
        <fullName evidence="7">EF-hand domain-containing protein</fullName>
    </recommendedName>
</protein>
<feature type="domain" description="EF-hand" evidence="7">
    <location>
        <begin position="82"/>
        <end position="117"/>
    </location>
</feature>
<name>A0A814CYT2_9BILA</name>
<dbReference type="Proteomes" id="UP000663864">
    <property type="component" value="Unassembled WGS sequence"/>
</dbReference>
<keyword evidence="4" id="KW-0677">Repeat</keyword>
<dbReference type="Gene3D" id="1.10.238.10">
    <property type="entry name" value="EF-hand"/>
    <property type="match status" value="1"/>
</dbReference>
<feature type="domain" description="EF-hand" evidence="7">
    <location>
        <begin position="118"/>
        <end position="153"/>
    </location>
</feature>
<dbReference type="InterPro" id="IPR002048">
    <property type="entry name" value="EF_hand_dom"/>
</dbReference>
<dbReference type="EMBL" id="CAJNOT010000041">
    <property type="protein sequence ID" value="CAF0795923.1"/>
    <property type="molecule type" value="Genomic_DNA"/>
</dbReference>
<dbReference type="InterPro" id="IPR011992">
    <property type="entry name" value="EF-hand-dom_pair"/>
</dbReference>
<keyword evidence="2" id="KW-0519">Myristate</keyword>
<keyword evidence="6" id="KW-0449">Lipoprotein</keyword>
<evidence type="ECO:0000256" key="4">
    <source>
        <dbReference type="ARBA" id="ARBA00022737"/>
    </source>
</evidence>
<dbReference type="InterPro" id="IPR018247">
    <property type="entry name" value="EF_Hand_1_Ca_BS"/>
</dbReference>
<dbReference type="EMBL" id="CAJNOU010000603">
    <property type="protein sequence ID" value="CAF1044196.1"/>
    <property type="molecule type" value="Genomic_DNA"/>
</dbReference>
<evidence type="ECO:0000313" key="10">
    <source>
        <dbReference type="EMBL" id="CAF1044196.1"/>
    </source>
</evidence>
<evidence type="ECO:0000313" key="8">
    <source>
        <dbReference type="EMBL" id="CAF0795923.1"/>
    </source>
</evidence>
<organism evidence="9 11">
    <name type="scientific">Rotaria sordida</name>
    <dbReference type="NCBI Taxonomy" id="392033"/>
    <lineage>
        <taxon>Eukaryota</taxon>
        <taxon>Metazoa</taxon>
        <taxon>Spiralia</taxon>
        <taxon>Gnathifera</taxon>
        <taxon>Rotifera</taxon>
        <taxon>Eurotatoria</taxon>
        <taxon>Bdelloidea</taxon>
        <taxon>Philodinida</taxon>
        <taxon>Philodinidae</taxon>
        <taxon>Rotaria</taxon>
    </lineage>
</organism>
<proteinExistence type="inferred from homology"/>
<comment type="caution">
    <text evidence="9">The sequence shown here is derived from an EMBL/GenBank/DDBJ whole genome shotgun (WGS) entry which is preliminary data.</text>
</comment>
<dbReference type="Proteomes" id="UP000663889">
    <property type="component" value="Unassembled WGS sequence"/>
</dbReference>
<dbReference type="EMBL" id="CAJNOO010000452">
    <property type="protein sequence ID" value="CAF0946848.1"/>
    <property type="molecule type" value="Genomic_DNA"/>
</dbReference>